<gene>
    <name evidence="1" type="ORF">PXEA_LOCUS30500</name>
</gene>
<organism evidence="1 2">
    <name type="scientific">Protopolystoma xenopodis</name>
    <dbReference type="NCBI Taxonomy" id="117903"/>
    <lineage>
        <taxon>Eukaryota</taxon>
        <taxon>Metazoa</taxon>
        <taxon>Spiralia</taxon>
        <taxon>Lophotrochozoa</taxon>
        <taxon>Platyhelminthes</taxon>
        <taxon>Monogenea</taxon>
        <taxon>Polyopisthocotylea</taxon>
        <taxon>Polystomatidea</taxon>
        <taxon>Polystomatidae</taxon>
        <taxon>Protopolystoma</taxon>
    </lineage>
</organism>
<proteinExistence type="predicted"/>
<protein>
    <submittedName>
        <fullName evidence="1">Uncharacterized protein</fullName>
    </submittedName>
</protein>
<keyword evidence="2" id="KW-1185">Reference proteome</keyword>
<sequence length="186" mass="21021">MLITDMSDNRLFFNPSSLQPPSPLLCPIIFTSSTNARLTSSLPISFIQRAVRWDYIRGQIGPRDISIFGSFCQSLLHDEFSFCHFSCRPPFSPSNSRHNYSNLLAPFRRAFFCPFLNRFTRSLSPSSFVPLSETAEYPFTSCRLAGFHSFPDHAGIPEGSFENGPSLYSLNNIHTLPHMCPDRTAD</sequence>
<dbReference type="EMBL" id="CAAALY010253892">
    <property type="protein sequence ID" value="VEL37060.1"/>
    <property type="molecule type" value="Genomic_DNA"/>
</dbReference>
<reference evidence="1" key="1">
    <citation type="submission" date="2018-11" db="EMBL/GenBank/DDBJ databases">
        <authorList>
            <consortium name="Pathogen Informatics"/>
        </authorList>
    </citation>
    <scope>NUCLEOTIDE SEQUENCE</scope>
</reference>
<accession>A0A448XHV0</accession>
<dbReference type="Proteomes" id="UP000784294">
    <property type="component" value="Unassembled WGS sequence"/>
</dbReference>
<dbReference type="AlphaFoldDB" id="A0A448XHV0"/>
<evidence type="ECO:0000313" key="2">
    <source>
        <dbReference type="Proteomes" id="UP000784294"/>
    </source>
</evidence>
<name>A0A448XHV0_9PLAT</name>
<evidence type="ECO:0000313" key="1">
    <source>
        <dbReference type="EMBL" id="VEL37060.1"/>
    </source>
</evidence>
<comment type="caution">
    <text evidence="1">The sequence shown here is derived from an EMBL/GenBank/DDBJ whole genome shotgun (WGS) entry which is preliminary data.</text>
</comment>